<dbReference type="SFLD" id="SFLDS00029">
    <property type="entry name" value="Radical_SAM"/>
    <property type="match status" value="1"/>
</dbReference>
<evidence type="ECO:0000259" key="10">
    <source>
        <dbReference type="PROSITE" id="PS51379"/>
    </source>
</evidence>
<dbReference type="InterPro" id="IPR001989">
    <property type="entry name" value="Radical_activat_CS"/>
</dbReference>
<dbReference type="InterPro" id="IPR023912">
    <property type="entry name" value="YjjW_bact"/>
</dbReference>
<dbReference type="PROSITE" id="PS51379">
    <property type="entry name" value="4FE4S_FER_2"/>
    <property type="match status" value="2"/>
</dbReference>
<dbReference type="InterPro" id="IPR012839">
    <property type="entry name" value="Organic_radical_activase"/>
</dbReference>
<dbReference type="InterPro" id="IPR017896">
    <property type="entry name" value="4Fe4S_Fe-S-bd"/>
</dbReference>
<evidence type="ECO:0000256" key="4">
    <source>
        <dbReference type="ARBA" id="ARBA00022691"/>
    </source>
</evidence>
<organism evidence="12">
    <name type="scientific">Clostridium botulinum B str. Osaka05</name>
    <dbReference type="NCBI Taxonomy" id="1407017"/>
    <lineage>
        <taxon>Bacteria</taxon>
        <taxon>Bacillati</taxon>
        <taxon>Bacillota</taxon>
        <taxon>Clostridia</taxon>
        <taxon>Eubacteriales</taxon>
        <taxon>Clostridiaceae</taxon>
        <taxon>Clostridium</taxon>
    </lineage>
</organism>
<evidence type="ECO:0000256" key="6">
    <source>
        <dbReference type="ARBA" id="ARBA00023002"/>
    </source>
</evidence>
<reference evidence="12" key="1">
    <citation type="submission" date="2013-10" db="EMBL/GenBank/DDBJ databases">
        <title>Draft genome sequence of Clostridium botulinum type B strain Osaka05.</title>
        <authorList>
            <person name="Sakaguchi Y."/>
            <person name="Hosomi K."/>
            <person name="Uchiyama J."/>
            <person name="Ogura Y."/>
            <person name="Sakaguchi M."/>
            <person name="Kohda T."/>
            <person name="Mukamoto M."/>
            <person name="Misawa N."/>
            <person name="Matsuzaki S."/>
            <person name="Hayashi T."/>
            <person name="Kozaki S."/>
        </authorList>
    </citation>
    <scope>NUCLEOTIDE SEQUENCE</scope>
    <source>
        <strain evidence="12">Osaka05</strain>
    </source>
</reference>
<evidence type="ECO:0000256" key="1">
    <source>
        <dbReference type="ARBA" id="ARBA00001966"/>
    </source>
</evidence>
<proteinExistence type="inferred from homology"/>
<dbReference type="PANTHER" id="PTHR30352">
    <property type="entry name" value="PYRUVATE FORMATE-LYASE-ACTIVATING ENZYME"/>
    <property type="match status" value="1"/>
</dbReference>
<dbReference type="SFLD" id="SFLDF00392">
    <property type="entry name" value="YjjI_activase"/>
    <property type="match status" value="1"/>
</dbReference>
<evidence type="ECO:0000256" key="3">
    <source>
        <dbReference type="ARBA" id="ARBA00022485"/>
    </source>
</evidence>
<feature type="domain" description="4Fe-4S ferredoxin-type" evidence="10">
    <location>
        <begin position="67"/>
        <end position="95"/>
    </location>
</feature>
<dbReference type="GO" id="GO:0051539">
    <property type="term" value="F:4 iron, 4 sulfur cluster binding"/>
    <property type="evidence" value="ECO:0007669"/>
    <property type="project" value="UniProtKB-KW"/>
</dbReference>
<dbReference type="PIRSF" id="PIRSF000371">
    <property type="entry name" value="PFL_act_enz"/>
    <property type="match status" value="1"/>
</dbReference>
<evidence type="ECO:0000256" key="7">
    <source>
        <dbReference type="ARBA" id="ARBA00023004"/>
    </source>
</evidence>
<feature type="domain" description="Radical SAM core" evidence="11">
    <location>
        <begin position="16"/>
        <end position="274"/>
    </location>
</feature>
<dbReference type="Pfam" id="PF04055">
    <property type="entry name" value="Radical_SAM"/>
    <property type="match status" value="1"/>
</dbReference>
<dbReference type="SFLD" id="SFLDG01118">
    <property type="entry name" value="activating_enzymes__group_2"/>
    <property type="match status" value="1"/>
</dbReference>
<gene>
    <name evidence="12" type="ORF">CBO05C_0063</name>
</gene>
<evidence type="ECO:0000313" key="12">
    <source>
        <dbReference type="EMBL" id="GAE00373.1"/>
    </source>
</evidence>
<dbReference type="GO" id="GO:0016491">
    <property type="term" value="F:oxidoreductase activity"/>
    <property type="evidence" value="ECO:0007669"/>
    <property type="project" value="UniProtKB-KW"/>
</dbReference>
<dbReference type="NCBIfam" id="TIGR04041">
    <property type="entry name" value="activase_YjjW"/>
    <property type="match status" value="1"/>
</dbReference>
<dbReference type="HOGENOM" id="CLU_058969_3_1_9"/>
<dbReference type="InterPro" id="IPR007197">
    <property type="entry name" value="rSAM"/>
</dbReference>
<evidence type="ECO:0000259" key="11">
    <source>
        <dbReference type="PROSITE" id="PS51918"/>
    </source>
</evidence>
<dbReference type="SFLD" id="SFLDG01066">
    <property type="entry name" value="organic_radical-activating_enz"/>
    <property type="match status" value="1"/>
</dbReference>
<name>A0A0S6U0B0_CLOBO</name>
<dbReference type="InterPro" id="IPR034457">
    <property type="entry name" value="Organic_radical-activating"/>
</dbReference>
<feature type="domain" description="4Fe-4S ferredoxin-type" evidence="10">
    <location>
        <begin position="39"/>
        <end position="66"/>
    </location>
</feature>
<comment type="similarity">
    <text evidence="2">Belongs to the organic radical-activating enzymes family.</text>
</comment>
<dbReference type="GO" id="GO:0046872">
    <property type="term" value="F:metal ion binding"/>
    <property type="evidence" value="ECO:0007669"/>
    <property type="project" value="UniProtKB-KW"/>
</dbReference>
<dbReference type="InterPro" id="IPR040074">
    <property type="entry name" value="BssD/PflA/YjjW"/>
</dbReference>
<dbReference type="Proteomes" id="UP000054164">
    <property type="component" value="Unassembled WGS sequence"/>
</dbReference>
<dbReference type="PROSITE" id="PS51918">
    <property type="entry name" value="RADICAL_SAM"/>
    <property type="match status" value="1"/>
</dbReference>
<comment type="catalytic activity">
    <reaction evidence="9">
        <text>glycyl-[protein] + reduced [flavodoxin] + S-adenosyl-L-methionine = glycin-2-yl radical-[protein] + semiquinone [flavodoxin] + 5'-deoxyadenosine + L-methionine + H(+)</text>
        <dbReference type="Rhea" id="RHEA:61976"/>
        <dbReference type="Rhea" id="RHEA-COMP:10622"/>
        <dbReference type="Rhea" id="RHEA-COMP:14480"/>
        <dbReference type="Rhea" id="RHEA-COMP:15993"/>
        <dbReference type="Rhea" id="RHEA-COMP:15994"/>
        <dbReference type="ChEBI" id="CHEBI:15378"/>
        <dbReference type="ChEBI" id="CHEBI:17319"/>
        <dbReference type="ChEBI" id="CHEBI:29947"/>
        <dbReference type="ChEBI" id="CHEBI:32722"/>
        <dbReference type="ChEBI" id="CHEBI:57618"/>
        <dbReference type="ChEBI" id="CHEBI:57844"/>
        <dbReference type="ChEBI" id="CHEBI:59789"/>
        <dbReference type="ChEBI" id="CHEBI:140311"/>
    </reaction>
</comment>
<dbReference type="AlphaFoldDB" id="A0A0S6U0B0"/>
<keyword evidence="6" id="KW-0560">Oxidoreductase</keyword>
<comment type="cofactor">
    <cofactor evidence="1">
        <name>[4Fe-4S] cluster</name>
        <dbReference type="ChEBI" id="CHEBI:49883"/>
    </cofactor>
</comment>
<dbReference type="PROSITE" id="PS01087">
    <property type="entry name" value="RADICAL_ACTIVATING"/>
    <property type="match status" value="1"/>
</dbReference>
<dbReference type="EMBL" id="DF384213">
    <property type="protein sequence ID" value="GAE00373.1"/>
    <property type="molecule type" value="Genomic_DNA"/>
</dbReference>
<keyword evidence="3" id="KW-0004">4Fe-4S</keyword>
<evidence type="ECO:0000256" key="8">
    <source>
        <dbReference type="ARBA" id="ARBA00023014"/>
    </source>
</evidence>
<keyword evidence="5" id="KW-0479">Metal-binding</keyword>
<keyword evidence="7" id="KW-0408">Iron</keyword>
<dbReference type="Gene3D" id="3.20.20.70">
    <property type="entry name" value="Aldolase class I"/>
    <property type="match status" value="1"/>
</dbReference>
<protein>
    <submittedName>
        <fullName evidence="12">Radical SAM domain-containing protein</fullName>
    </submittedName>
</protein>
<keyword evidence="4" id="KW-0949">S-adenosyl-L-methionine</keyword>
<dbReference type="SUPFAM" id="SSF54862">
    <property type="entry name" value="4Fe-4S ferredoxins"/>
    <property type="match status" value="1"/>
</dbReference>
<evidence type="ECO:0000256" key="9">
    <source>
        <dbReference type="ARBA" id="ARBA00047365"/>
    </source>
</evidence>
<dbReference type="PANTHER" id="PTHR30352:SF13">
    <property type="entry name" value="GLYCYL-RADICAL ENZYME ACTIVATING ENZYME YJJW-RELATED"/>
    <property type="match status" value="1"/>
</dbReference>
<dbReference type="PROSITE" id="PS00198">
    <property type="entry name" value="4FE4S_FER_1"/>
    <property type="match status" value="1"/>
</dbReference>
<dbReference type="InterPro" id="IPR013785">
    <property type="entry name" value="Aldolase_TIM"/>
</dbReference>
<evidence type="ECO:0000256" key="5">
    <source>
        <dbReference type="ARBA" id="ARBA00022723"/>
    </source>
</evidence>
<dbReference type="SUPFAM" id="SSF102114">
    <property type="entry name" value="Radical SAM enzymes"/>
    <property type="match status" value="1"/>
</dbReference>
<dbReference type="InterPro" id="IPR058240">
    <property type="entry name" value="rSAM_sf"/>
</dbReference>
<keyword evidence="8" id="KW-0411">Iron-sulfur</keyword>
<dbReference type="InterPro" id="IPR017900">
    <property type="entry name" value="4Fe4S_Fe_S_CS"/>
</dbReference>
<sequence>MMLRGLVNKIIPFSSVDGPGNRTAIFFQGCNFDCKYCHNPETINTCKACGTCAFVCPYSAVEFLGDSVKWDESKCKNCGLCLEKCKNNCGPRNKYMSVGEIIKEILKTKPFISGITVSGGECTLQKDFLIDLFEKVKLLGLTIFVDTNGSLDFSKNPKLTELMDMAMVDVKSFDNEEHKMLTKRDNDIVLKNVRYLASINKLYEIRTVIVPDLLDNENNVFEISKIIASLNPNIRYKLIKYRPMGVRKEKIDSKTPTDKYMENLKNIALKNGCKDIIIL</sequence>
<accession>A0A0S6U0B0</accession>
<evidence type="ECO:0000256" key="2">
    <source>
        <dbReference type="ARBA" id="ARBA00009777"/>
    </source>
</evidence>